<accession>A0A7W8JYW6</accession>
<evidence type="ECO:0000256" key="1">
    <source>
        <dbReference type="SAM" id="MobiDB-lite"/>
    </source>
</evidence>
<protein>
    <submittedName>
        <fullName evidence="2">Uncharacterized protein</fullName>
    </submittedName>
</protein>
<comment type="caution">
    <text evidence="2">The sequence shown here is derived from an EMBL/GenBank/DDBJ whole genome shotgun (WGS) entry which is preliminary data.</text>
</comment>
<reference evidence="2 3" key="1">
    <citation type="submission" date="2020-08" db="EMBL/GenBank/DDBJ databases">
        <title>Genomic Encyclopedia of Type Strains, Phase IV (KMG-IV): sequencing the most valuable type-strain genomes for metagenomic binning, comparative biology and taxonomic classification.</title>
        <authorList>
            <person name="Goeker M."/>
        </authorList>
    </citation>
    <scope>NUCLEOTIDE SEQUENCE [LARGE SCALE GENOMIC DNA]</scope>
    <source>
        <strain evidence="2 3">DSM 27939</strain>
    </source>
</reference>
<dbReference type="AlphaFoldDB" id="A0A7W8JYW6"/>
<dbReference type="EMBL" id="JACHFL010000017">
    <property type="protein sequence ID" value="MBB5365363.1"/>
    <property type="molecule type" value="Genomic_DNA"/>
</dbReference>
<name>A0A7W8JYW6_9DEIO</name>
<evidence type="ECO:0000313" key="3">
    <source>
        <dbReference type="Proteomes" id="UP000552709"/>
    </source>
</evidence>
<organism evidence="2 3">
    <name type="scientific">Deinococcus humi</name>
    <dbReference type="NCBI Taxonomy" id="662880"/>
    <lineage>
        <taxon>Bacteria</taxon>
        <taxon>Thermotogati</taxon>
        <taxon>Deinococcota</taxon>
        <taxon>Deinococci</taxon>
        <taxon>Deinococcales</taxon>
        <taxon>Deinococcaceae</taxon>
        <taxon>Deinococcus</taxon>
    </lineage>
</organism>
<feature type="region of interest" description="Disordered" evidence="1">
    <location>
        <begin position="106"/>
        <end position="194"/>
    </location>
</feature>
<keyword evidence="3" id="KW-1185">Reference proteome</keyword>
<proteinExistence type="predicted"/>
<evidence type="ECO:0000313" key="2">
    <source>
        <dbReference type="EMBL" id="MBB5365363.1"/>
    </source>
</evidence>
<dbReference type="Proteomes" id="UP000552709">
    <property type="component" value="Unassembled WGS sequence"/>
</dbReference>
<gene>
    <name evidence="2" type="ORF">HNQ08_004484</name>
</gene>
<sequence length="194" mass="20697">MPDKSPAHKQKVSSSTEIELALGSTKTTLEPDGTMHWNCVSRQLDLAVSTLKNGRPIRRSSVCPRARRVPGGGEDASAHLQRLRRLPEISAYDTADADDWLYAGLSSPEPPLLNPHQLSPRGAGRPEQGNGPTPQAPAGREISPASPSGWRFSPALSPPVLANAQRRSRPLPEGRLTRGPSDNGLEILAAAGPM</sequence>